<evidence type="ECO:0000259" key="11">
    <source>
        <dbReference type="Pfam" id="PF00081"/>
    </source>
</evidence>
<dbReference type="EMBL" id="GDJX01012187">
    <property type="protein sequence ID" value="JAT55749.1"/>
    <property type="molecule type" value="Transcribed_RNA"/>
</dbReference>
<dbReference type="InterPro" id="IPR036314">
    <property type="entry name" value="SOD_C_sf"/>
</dbReference>
<keyword evidence="6" id="KW-0934">Plastid</keyword>
<dbReference type="PROSITE" id="PS00088">
    <property type="entry name" value="SOD_MN"/>
    <property type="match status" value="1"/>
</dbReference>
<comment type="catalytic activity">
    <reaction evidence="10">
        <text>2 superoxide + 2 H(+) = H2O2 + O2</text>
        <dbReference type="Rhea" id="RHEA:20696"/>
        <dbReference type="ChEBI" id="CHEBI:15378"/>
        <dbReference type="ChEBI" id="CHEBI:15379"/>
        <dbReference type="ChEBI" id="CHEBI:16240"/>
        <dbReference type="ChEBI" id="CHEBI:18421"/>
        <dbReference type="EC" id="1.15.1.1"/>
    </reaction>
</comment>
<dbReference type="FunFam" id="3.55.40.20:FF:000005">
    <property type="entry name" value="Superoxide dismutase"/>
    <property type="match status" value="1"/>
</dbReference>
<evidence type="ECO:0000256" key="9">
    <source>
        <dbReference type="ARBA" id="ARBA00023004"/>
    </source>
</evidence>
<dbReference type="GO" id="GO:0042644">
    <property type="term" value="C:chloroplast nucleoid"/>
    <property type="evidence" value="ECO:0007669"/>
    <property type="project" value="TreeGrafter"/>
</dbReference>
<evidence type="ECO:0000313" key="13">
    <source>
        <dbReference type="EMBL" id="JAT55749.1"/>
    </source>
</evidence>
<protein>
    <recommendedName>
        <fullName evidence="4">superoxide dismutase</fullName>
        <ecNumber evidence="4">1.15.1.1</ecNumber>
    </recommendedName>
</protein>
<dbReference type="SUPFAM" id="SSF46609">
    <property type="entry name" value="Fe,Mn superoxide dismutase (SOD), N-terminal domain"/>
    <property type="match status" value="1"/>
</dbReference>
<comment type="cofactor">
    <cofactor evidence="1">
        <name>Fe cation</name>
        <dbReference type="ChEBI" id="CHEBI:24875"/>
    </cofactor>
</comment>
<gene>
    <name evidence="13" type="primary">SODB_6</name>
    <name evidence="13" type="ORF">g.45300</name>
</gene>
<evidence type="ECO:0000256" key="8">
    <source>
        <dbReference type="ARBA" id="ARBA00023002"/>
    </source>
</evidence>
<dbReference type="InterPro" id="IPR019833">
    <property type="entry name" value="Mn/Fe_SOD_BS"/>
</dbReference>
<evidence type="ECO:0000256" key="6">
    <source>
        <dbReference type="ARBA" id="ARBA00022640"/>
    </source>
</evidence>
<dbReference type="InterPro" id="IPR036324">
    <property type="entry name" value="Mn/Fe_SOD_N_sf"/>
</dbReference>
<dbReference type="AlphaFoldDB" id="A0A1D1YM85"/>
<comment type="similarity">
    <text evidence="3">Belongs to the iron/manganese superoxide dismutase family.</text>
</comment>
<name>A0A1D1YM85_9ARAE</name>
<feature type="domain" description="Manganese/iron superoxide dismutase N-terminal" evidence="11">
    <location>
        <begin position="63"/>
        <end position="146"/>
    </location>
</feature>
<reference evidence="13" key="1">
    <citation type="submission" date="2015-07" db="EMBL/GenBank/DDBJ databases">
        <title>Transcriptome Assembly of Anthurium amnicola.</title>
        <authorList>
            <person name="Suzuki J."/>
        </authorList>
    </citation>
    <scope>NUCLEOTIDE SEQUENCE</scope>
</reference>
<keyword evidence="8" id="KW-0560">Oxidoreductase</keyword>
<dbReference type="PRINTS" id="PR01703">
    <property type="entry name" value="MNSODISMTASE"/>
</dbReference>
<sequence>MLGLGVLPSTSAASPPFRGTLVASTPRVDDSCSYSCCNRPPGSPRRRTPQVARCLPPVTAQLELRPPPYSLNSLEPYMTRQTLEYHWGRHHRGYVESLNRQIAGTELDGLPLEEIIVKSYNKGDLLPTFNNAAQIWNHDFFWHSMKPAGGGLPSGVLMELIERDFGSFQGLLKEFKHAACSLFGSGWAWLAYKANRLDVGNAVNPCPTEKDNKLVVEKTANAVNPLVWDYSPLFVIDVWEHAYYLDYENRKSDFVSTFMEKLISWEVVCSRLEVAMALAAERAREDERRRKEADEVIMGDNEAVEMYLDSDNDEPEAE</sequence>
<feature type="domain" description="Manganese/iron superoxide dismutase C-terminal" evidence="12">
    <location>
        <begin position="153"/>
        <end position="270"/>
    </location>
</feature>
<dbReference type="FunFam" id="1.10.287.990:FF:000002">
    <property type="entry name" value="Superoxide dismutase"/>
    <property type="match status" value="1"/>
</dbReference>
<organism evidence="13">
    <name type="scientific">Anthurium amnicola</name>
    <dbReference type="NCBI Taxonomy" id="1678845"/>
    <lineage>
        <taxon>Eukaryota</taxon>
        <taxon>Viridiplantae</taxon>
        <taxon>Streptophyta</taxon>
        <taxon>Embryophyta</taxon>
        <taxon>Tracheophyta</taxon>
        <taxon>Spermatophyta</taxon>
        <taxon>Magnoliopsida</taxon>
        <taxon>Liliopsida</taxon>
        <taxon>Araceae</taxon>
        <taxon>Pothoideae</taxon>
        <taxon>Potheae</taxon>
        <taxon>Anthurium</taxon>
    </lineage>
</organism>
<evidence type="ECO:0000259" key="12">
    <source>
        <dbReference type="Pfam" id="PF02777"/>
    </source>
</evidence>
<dbReference type="GO" id="GO:0004784">
    <property type="term" value="F:superoxide dismutase activity"/>
    <property type="evidence" value="ECO:0007669"/>
    <property type="project" value="UniProtKB-EC"/>
</dbReference>
<evidence type="ECO:0000256" key="2">
    <source>
        <dbReference type="ARBA" id="ARBA00004229"/>
    </source>
</evidence>
<evidence type="ECO:0000256" key="7">
    <source>
        <dbReference type="ARBA" id="ARBA00022723"/>
    </source>
</evidence>
<dbReference type="Pfam" id="PF02777">
    <property type="entry name" value="Sod_Fe_C"/>
    <property type="match status" value="1"/>
</dbReference>
<dbReference type="Gene3D" id="1.10.287.990">
    <property type="entry name" value="Fe,Mn superoxide dismutase (SOD) domain"/>
    <property type="match status" value="1"/>
</dbReference>
<keyword evidence="5" id="KW-0150">Chloroplast</keyword>
<dbReference type="SUPFAM" id="SSF54719">
    <property type="entry name" value="Fe,Mn superoxide dismutase (SOD), C-terminal domain"/>
    <property type="match status" value="1"/>
</dbReference>
<dbReference type="GO" id="GO:0009416">
    <property type="term" value="P:response to light stimulus"/>
    <property type="evidence" value="ECO:0007669"/>
    <property type="project" value="UniProtKB-ARBA"/>
</dbReference>
<evidence type="ECO:0000256" key="4">
    <source>
        <dbReference type="ARBA" id="ARBA00012682"/>
    </source>
</evidence>
<evidence type="ECO:0000256" key="1">
    <source>
        <dbReference type="ARBA" id="ARBA00001962"/>
    </source>
</evidence>
<dbReference type="InterPro" id="IPR019831">
    <property type="entry name" value="Mn/Fe_SOD_N"/>
</dbReference>
<accession>A0A1D1YM85</accession>
<keyword evidence="9" id="KW-0408">Iron</keyword>
<dbReference type="PANTHER" id="PTHR42769:SF3">
    <property type="entry name" value="SUPEROXIDE DISMUTASE [FE] 2, CHLOROPLASTIC"/>
    <property type="match status" value="1"/>
</dbReference>
<keyword evidence="7" id="KW-0479">Metal-binding</keyword>
<proteinExistence type="inferred from homology"/>
<dbReference type="Pfam" id="PF00081">
    <property type="entry name" value="Sod_Fe_N"/>
    <property type="match status" value="1"/>
</dbReference>
<dbReference type="PANTHER" id="PTHR42769">
    <property type="entry name" value="SUPEROXIDE DISMUTASE"/>
    <property type="match status" value="1"/>
</dbReference>
<evidence type="ECO:0000256" key="5">
    <source>
        <dbReference type="ARBA" id="ARBA00022528"/>
    </source>
</evidence>
<evidence type="ECO:0000256" key="10">
    <source>
        <dbReference type="ARBA" id="ARBA00049204"/>
    </source>
</evidence>
<dbReference type="Gene3D" id="3.55.40.20">
    <property type="entry name" value="Iron/manganese superoxide dismutase, C-terminal domain"/>
    <property type="match status" value="1"/>
</dbReference>
<dbReference type="InterPro" id="IPR019832">
    <property type="entry name" value="Mn/Fe_SOD_C"/>
</dbReference>
<dbReference type="EC" id="1.15.1.1" evidence="4"/>
<evidence type="ECO:0000256" key="3">
    <source>
        <dbReference type="ARBA" id="ARBA00008714"/>
    </source>
</evidence>
<dbReference type="GO" id="GO:0046872">
    <property type="term" value="F:metal ion binding"/>
    <property type="evidence" value="ECO:0007669"/>
    <property type="project" value="UniProtKB-KW"/>
</dbReference>
<dbReference type="InterPro" id="IPR001189">
    <property type="entry name" value="Mn/Fe_SOD"/>
</dbReference>
<comment type="subcellular location">
    <subcellularLocation>
        <location evidence="2">Plastid</location>
        <location evidence="2">Chloroplast</location>
    </subcellularLocation>
</comment>